<protein>
    <recommendedName>
        <fullName evidence="3">Sel1 repeat family protein</fullName>
    </recommendedName>
</protein>
<dbReference type="Proteomes" id="UP000252517">
    <property type="component" value="Unassembled WGS sequence"/>
</dbReference>
<accession>A0A367WUY2</accession>
<comment type="caution">
    <text evidence="1">The sequence shown here is derived from an EMBL/GenBank/DDBJ whole genome shotgun (WGS) entry which is preliminary data.</text>
</comment>
<evidence type="ECO:0000313" key="1">
    <source>
        <dbReference type="EMBL" id="RCK45263.1"/>
    </source>
</evidence>
<dbReference type="InterPro" id="IPR011990">
    <property type="entry name" value="TPR-like_helical_dom_sf"/>
</dbReference>
<dbReference type="Gene3D" id="1.25.40.10">
    <property type="entry name" value="Tetratricopeptide repeat domain"/>
    <property type="match status" value="1"/>
</dbReference>
<proteinExistence type="predicted"/>
<organism evidence="1 2">
    <name type="scientific">Thalassospira profundimaris</name>
    <dbReference type="NCBI Taxonomy" id="502049"/>
    <lineage>
        <taxon>Bacteria</taxon>
        <taxon>Pseudomonadati</taxon>
        <taxon>Pseudomonadota</taxon>
        <taxon>Alphaproteobacteria</taxon>
        <taxon>Rhodospirillales</taxon>
        <taxon>Thalassospiraceae</taxon>
        <taxon>Thalassospira</taxon>
    </lineage>
</organism>
<evidence type="ECO:0008006" key="3">
    <source>
        <dbReference type="Google" id="ProtNLM"/>
    </source>
</evidence>
<name>A0A367WUY2_9PROT</name>
<dbReference type="EMBL" id="JPWH01000017">
    <property type="protein sequence ID" value="RCK45263.1"/>
    <property type="molecule type" value="Genomic_DNA"/>
</dbReference>
<evidence type="ECO:0000313" key="2">
    <source>
        <dbReference type="Proteomes" id="UP000252517"/>
    </source>
</evidence>
<dbReference type="OrthoDB" id="7340181at2"/>
<dbReference type="SUPFAM" id="SSF81901">
    <property type="entry name" value="HCP-like"/>
    <property type="match status" value="1"/>
</dbReference>
<gene>
    <name evidence="1" type="ORF">TH25_18165</name>
</gene>
<sequence length="259" mass="28662">MAFAGPALEDGIAAYQQGKFEQSASIFQPLAQNGDATAQYLLSCQMINGAGLAANQQAGWEMLDQAAQGGHPDAEILQARRLEATQGSMHDIKVLYEDAARQGNAQALMWLGLDHLQNDRMDDAREQFENAWAAGDPRAGTMIATRFAKNRQEREDWLRKAAQHGETHAAAYLAKDYEKSDDKAQAMGWCAIASGLPGHEANVDWKEIGNAIAKNCARLDADMTPDARADNRDKVDQFLKSFFAEYQPWHPWRPCVIQP</sequence>
<reference evidence="1 2" key="1">
    <citation type="submission" date="2014-07" db="EMBL/GenBank/DDBJ databases">
        <title>Draft genome sequence of Thalassospira profundimaris S25-3-2.</title>
        <authorList>
            <person name="Lai Q."/>
            <person name="Shao Z."/>
        </authorList>
    </citation>
    <scope>NUCLEOTIDE SEQUENCE [LARGE SCALE GENOMIC DNA]</scope>
    <source>
        <strain evidence="1 2">S25-3-2</strain>
    </source>
</reference>
<dbReference type="AlphaFoldDB" id="A0A367WUY2"/>